<evidence type="ECO:0000313" key="7">
    <source>
        <dbReference type="EMBL" id="KAE8690232.1"/>
    </source>
</evidence>
<dbReference type="PROSITE" id="PS00455">
    <property type="entry name" value="AMP_BINDING"/>
    <property type="match status" value="1"/>
</dbReference>
<evidence type="ECO:0000256" key="2">
    <source>
        <dbReference type="ARBA" id="ARBA00012959"/>
    </source>
</evidence>
<dbReference type="SUPFAM" id="SSF56801">
    <property type="entry name" value="Acetyl-CoA synthetase-like"/>
    <property type="match status" value="1"/>
</dbReference>
<gene>
    <name evidence="7" type="ORF">F3Y22_tig00110904pilonHSYRG00049</name>
</gene>
<dbReference type="AlphaFoldDB" id="A0A6A2ZGI8"/>
<feature type="domain" description="AMP-dependent synthetase/ligase" evidence="5">
    <location>
        <begin position="1"/>
        <end position="174"/>
    </location>
</feature>
<comment type="caution">
    <text evidence="7">The sequence shown here is derived from an EMBL/GenBank/DDBJ whole genome shotgun (WGS) entry which is preliminary data.</text>
</comment>
<keyword evidence="3" id="KW-0436">Ligase</keyword>
<feature type="domain" description="AMP-dependent synthetase/ligase" evidence="5">
    <location>
        <begin position="181"/>
        <end position="302"/>
    </location>
</feature>
<accession>A0A6A2ZGI8</accession>
<dbReference type="GO" id="GO:0005777">
    <property type="term" value="C:peroxisome"/>
    <property type="evidence" value="ECO:0007669"/>
    <property type="project" value="TreeGrafter"/>
</dbReference>
<sequence length="520" mass="57361">MASGLHHLDVSQGDVVLLLLPNSVHFPIIFLSVLYLGAVVCTMNPLSSMFEIKKQISHCSVRLAFTSLEKSEQVQNLGVHSIGVPENIDFDSENTGFAPFDKLIGGRFGKAPRPVIRQQDTDAIMYSSGTTGVSKGVVLSHGNLIAMIELFVKFEASQYTYPSSKNVYLAVVPIGETDRCYGVTHFPVVPPMLATLTRRAKGACENSLKSLNQICCGAAPTSRKIIDDFLQVLPHVDIIQDYGMTETTAVGTRSYNTQQFHKFSSIGLSAPNMQAQVVDWNSGSALPPGYCELWLRGPEIMQHRYLNNVEATTMTIDKDGWLRTGDIVVSMKMAPADLEAILISHPEILDAAVTAENDDVFGGIPVAFVVRKHGSQLTGDAVEYFLSKQVLINVQGWYLAFNRMISPFLTQRTKSKFVCAGEQEFIVVDAVTERSGGGLMNIALVKESNLESSRFDEEQWGMNRVRWWWQVGFLGFLLGAGNKVNGKDDDGEDGFVENRWISILSSPPSHNEKANTIIWL</sequence>
<dbReference type="GO" id="GO:0006744">
    <property type="term" value="P:ubiquinone biosynthetic process"/>
    <property type="evidence" value="ECO:0007669"/>
    <property type="project" value="TreeGrafter"/>
</dbReference>
<dbReference type="EMBL" id="VEPZ02001156">
    <property type="protein sequence ID" value="KAE8690232.1"/>
    <property type="molecule type" value="Genomic_DNA"/>
</dbReference>
<dbReference type="Gene3D" id="3.40.50.980">
    <property type="match status" value="3"/>
</dbReference>
<dbReference type="GO" id="GO:0016207">
    <property type="term" value="F:4-coumarate-CoA ligase activity"/>
    <property type="evidence" value="ECO:0007669"/>
    <property type="project" value="UniProtKB-EC"/>
</dbReference>
<feature type="domain" description="AMP-binding enzyme C-terminal" evidence="6">
    <location>
        <begin position="338"/>
        <end position="383"/>
    </location>
</feature>
<dbReference type="InterPro" id="IPR025110">
    <property type="entry name" value="AMP-bd_C"/>
</dbReference>
<reference evidence="7" key="1">
    <citation type="submission" date="2019-09" db="EMBL/GenBank/DDBJ databases">
        <title>Draft genome information of white flower Hibiscus syriacus.</title>
        <authorList>
            <person name="Kim Y.-M."/>
        </authorList>
    </citation>
    <scope>NUCLEOTIDE SEQUENCE [LARGE SCALE GENOMIC DNA]</scope>
    <source>
        <strain evidence="7">YM2019G1</strain>
    </source>
</reference>
<evidence type="ECO:0000259" key="6">
    <source>
        <dbReference type="Pfam" id="PF13193"/>
    </source>
</evidence>
<evidence type="ECO:0000313" key="8">
    <source>
        <dbReference type="Proteomes" id="UP000436088"/>
    </source>
</evidence>
<organism evidence="7 8">
    <name type="scientific">Hibiscus syriacus</name>
    <name type="common">Rose of Sharon</name>
    <dbReference type="NCBI Taxonomy" id="106335"/>
    <lineage>
        <taxon>Eukaryota</taxon>
        <taxon>Viridiplantae</taxon>
        <taxon>Streptophyta</taxon>
        <taxon>Embryophyta</taxon>
        <taxon>Tracheophyta</taxon>
        <taxon>Spermatophyta</taxon>
        <taxon>Magnoliopsida</taxon>
        <taxon>eudicotyledons</taxon>
        <taxon>Gunneridae</taxon>
        <taxon>Pentapetalae</taxon>
        <taxon>rosids</taxon>
        <taxon>malvids</taxon>
        <taxon>Malvales</taxon>
        <taxon>Malvaceae</taxon>
        <taxon>Malvoideae</taxon>
        <taxon>Hibiscus</taxon>
    </lineage>
</organism>
<keyword evidence="8" id="KW-1185">Reference proteome</keyword>
<evidence type="ECO:0000256" key="4">
    <source>
        <dbReference type="ARBA" id="ARBA00034252"/>
    </source>
</evidence>
<name>A0A6A2ZGI8_HIBSY</name>
<protein>
    <recommendedName>
        <fullName evidence="2">4-coumarate--CoA ligase</fullName>
        <ecNumber evidence="2">6.2.1.12</ecNumber>
    </recommendedName>
</protein>
<comment type="catalytic activity">
    <reaction evidence="4">
        <text>(E)-4-coumarate + ATP + CoA = (E)-4-coumaroyl-CoA + AMP + diphosphate</text>
        <dbReference type="Rhea" id="RHEA:19641"/>
        <dbReference type="ChEBI" id="CHEBI:12876"/>
        <dbReference type="ChEBI" id="CHEBI:30616"/>
        <dbReference type="ChEBI" id="CHEBI:33019"/>
        <dbReference type="ChEBI" id="CHEBI:57287"/>
        <dbReference type="ChEBI" id="CHEBI:85008"/>
        <dbReference type="ChEBI" id="CHEBI:456215"/>
        <dbReference type="EC" id="6.2.1.12"/>
    </reaction>
    <physiologicalReaction direction="left-to-right" evidence="4">
        <dbReference type="Rhea" id="RHEA:19642"/>
    </physiologicalReaction>
</comment>
<evidence type="ECO:0000256" key="3">
    <source>
        <dbReference type="ARBA" id="ARBA00022598"/>
    </source>
</evidence>
<dbReference type="InterPro" id="IPR036865">
    <property type="entry name" value="CRAL-TRIO_dom_sf"/>
</dbReference>
<dbReference type="Gene3D" id="3.30.300.30">
    <property type="match status" value="1"/>
</dbReference>
<dbReference type="PANTHER" id="PTHR24096">
    <property type="entry name" value="LONG-CHAIN-FATTY-ACID--COA LIGASE"/>
    <property type="match status" value="1"/>
</dbReference>
<dbReference type="InterPro" id="IPR000873">
    <property type="entry name" value="AMP-dep_synth/lig_dom"/>
</dbReference>
<dbReference type="Proteomes" id="UP000436088">
    <property type="component" value="Unassembled WGS sequence"/>
</dbReference>
<dbReference type="InterPro" id="IPR045851">
    <property type="entry name" value="AMP-bd_C_sf"/>
</dbReference>
<dbReference type="Pfam" id="PF13193">
    <property type="entry name" value="AMP-binding_C"/>
    <property type="match status" value="1"/>
</dbReference>
<evidence type="ECO:0000259" key="5">
    <source>
        <dbReference type="Pfam" id="PF00501"/>
    </source>
</evidence>
<dbReference type="Gene3D" id="3.40.525.10">
    <property type="entry name" value="CRAL-TRIO lipid binding domain"/>
    <property type="match status" value="1"/>
</dbReference>
<dbReference type="EC" id="6.2.1.12" evidence="2"/>
<proteinExistence type="inferred from homology"/>
<dbReference type="Pfam" id="PF00501">
    <property type="entry name" value="AMP-binding"/>
    <property type="match status" value="2"/>
</dbReference>
<evidence type="ECO:0000256" key="1">
    <source>
        <dbReference type="ARBA" id="ARBA00006432"/>
    </source>
</evidence>
<dbReference type="InterPro" id="IPR020845">
    <property type="entry name" value="AMP-binding_CS"/>
</dbReference>
<dbReference type="Gene3D" id="2.30.38.10">
    <property type="entry name" value="Luciferase, Domain 3"/>
    <property type="match status" value="1"/>
</dbReference>
<dbReference type="PANTHER" id="PTHR24096:SF149">
    <property type="entry name" value="AMP-BINDING DOMAIN-CONTAINING PROTEIN-RELATED"/>
    <property type="match status" value="1"/>
</dbReference>
<comment type="similarity">
    <text evidence="1">Belongs to the ATP-dependent AMP-binding enzyme family.</text>
</comment>